<accession>A7J667</accession>
<gene>
    <name evidence="1" type="primary">n013L</name>
    <name evidence="1" type="ORF">FR483_n013L</name>
</gene>
<sequence>MRYVYVSAQAAWNQDHSIFFGWRIYSYGTYSIRSEYLLNRYLISSMSPCGTRYLFNLTNFNVSITINAFQRHSHHPRGRICNVPANCRTLQRKGDPLHKARPNKVWLFGGVESRVEWIL</sequence>
<organismHost>
    <name type="scientific">Paramecium bursaria</name>
    <dbReference type="NCBI Taxonomy" id="74790"/>
</organismHost>
<protein>
    <submittedName>
        <fullName evidence="1">Uncharacterized protein n013L</fullName>
    </submittedName>
</protein>
<name>A7J667_PBCVF</name>
<dbReference type="Proteomes" id="UP000204095">
    <property type="component" value="Segment"/>
</dbReference>
<organism evidence="1 2">
    <name type="scientific">Paramecium bursaria Chlorella virus FR483</name>
    <name type="common">PBCV-FR483</name>
    <dbReference type="NCBI Taxonomy" id="399781"/>
    <lineage>
        <taxon>Viruses</taxon>
        <taxon>Varidnaviria</taxon>
        <taxon>Bamfordvirae</taxon>
        <taxon>Nucleocytoviricota</taxon>
        <taxon>Megaviricetes</taxon>
        <taxon>Algavirales</taxon>
        <taxon>Phycodnaviridae</taxon>
        <taxon>Chlorovirus</taxon>
        <taxon>Chlorovirus conductrix</taxon>
        <taxon>Paramecium bursaria Chlorella virus A1</taxon>
    </lineage>
</organism>
<proteinExistence type="predicted"/>
<dbReference type="RefSeq" id="YP_001425645.1">
    <property type="nucleotide sequence ID" value="NC_008603.1"/>
</dbReference>
<dbReference type="KEGG" id="vg:5469721"/>
<reference evidence="1 2" key="1">
    <citation type="journal article" date="2007" name="Virology">
        <title>Sequence and annotation of the 314-kb MT325 and the 321-kb FR483 viruses that infect Chlorella Pbi.</title>
        <authorList>
            <person name="Fitzgerald L.A."/>
            <person name="Graves M.V."/>
            <person name="Li X."/>
            <person name="Feldblyum T."/>
            <person name="Hartigan J."/>
            <person name="Van Etten J.L."/>
        </authorList>
    </citation>
    <scope>NUCLEOTIDE SEQUENCE [LARGE SCALE GENOMIC DNA]</scope>
    <source>
        <strain evidence="1 2">FR483</strain>
    </source>
</reference>
<dbReference type="EMBL" id="DQ890022">
    <property type="protein sequence ID" value="ABT15298.1"/>
    <property type="molecule type" value="Genomic_DNA"/>
</dbReference>
<dbReference type="GeneID" id="5469721"/>
<evidence type="ECO:0000313" key="1">
    <source>
        <dbReference type="EMBL" id="ABT15298.1"/>
    </source>
</evidence>
<evidence type="ECO:0000313" key="2">
    <source>
        <dbReference type="Proteomes" id="UP000204095"/>
    </source>
</evidence>